<dbReference type="GO" id="GO:0006355">
    <property type="term" value="P:regulation of DNA-templated transcription"/>
    <property type="evidence" value="ECO:0007669"/>
    <property type="project" value="InterPro"/>
</dbReference>
<dbReference type="SMART" id="SM00421">
    <property type="entry name" value="HTH_LUXR"/>
    <property type="match status" value="1"/>
</dbReference>
<accession>A0A7W5JUU7</accession>
<dbReference type="AlphaFoldDB" id="A0A7W5JUU7"/>
<dbReference type="SUPFAM" id="SSF46894">
    <property type="entry name" value="C-terminal effector domain of the bipartite response regulators"/>
    <property type="match status" value="1"/>
</dbReference>
<dbReference type="Gene3D" id="3.40.50.300">
    <property type="entry name" value="P-loop containing nucleotide triphosphate hydrolases"/>
    <property type="match status" value="1"/>
</dbReference>
<dbReference type="RefSeq" id="WP_183337205.1">
    <property type="nucleotide sequence ID" value="NZ_JACHZG010000001.1"/>
</dbReference>
<dbReference type="Proteomes" id="UP000565572">
    <property type="component" value="Unassembled WGS sequence"/>
</dbReference>
<reference evidence="2 3" key="1">
    <citation type="submission" date="2020-08" db="EMBL/GenBank/DDBJ databases">
        <title>Sequencing the genomes of 1000 actinobacteria strains.</title>
        <authorList>
            <person name="Klenk H.-P."/>
        </authorList>
    </citation>
    <scope>NUCLEOTIDE SEQUENCE [LARGE SCALE GENOMIC DNA]</scope>
    <source>
        <strain evidence="2 3">DSM 11053</strain>
    </source>
</reference>
<evidence type="ECO:0000259" key="1">
    <source>
        <dbReference type="SMART" id="SM00421"/>
    </source>
</evidence>
<dbReference type="GO" id="GO:0003677">
    <property type="term" value="F:DNA binding"/>
    <property type="evidence" value="ECO:0007669"/>
    <property type="project" value="UniProtKB-KW"/>
</dbReference>
<gene>
    <name evidence="2" type="ORF">FHX39_001166</name>
</gene>
<proteinExistence type="predicted"/>
<dbReference type="SUPFAM" id="SSF52540">
    <property type="entry name" value="P-loop containing nucleoside triphosphate hydrolases"/>
    <property type="match status" value="1"/>
</dbReference>
<dbReference type="InterPro" id="IPR041664">
    <property type="entry name" value="AAA_16"/>
</dbReference>
<sequence length="908" mass="96829">MGGNGGGSQVFVGRSDEVARVRTVAGERGQVGRTLVVTGPRGIGRSSLLRAALTDFEGDLMWLSGSASSGSEPWAAVRNAGPTVRGVVDFARSGSDGLVASAVEDGLDPEELGRRITERYRAMPERSRPVVVVADDFHRCDPQSLALLVFLAHHNHTFDVSYVLSCPDEAFPPGAADLERLRLGGLGAAEAREALAGWTGRQVAAPVAEALARLTDGNPLLLREVAAHLDPDRLEGSRTLPFRLAVSATSRSVVAPDLERLTPRELRALACFPLGGTVPPVVLDGVTGSGPLASLLDRRLVEAVPGGYRPRRTASGWLAEDRLGHTARQDLAAALGTAWAGLDPVRSALHALDTPAPAPEVLARARRALAGADAAVDDRLAEALAWAVVGHADPPTTHDWLQLTARAERSGHLLDARDAFEQAVRAPAVDEADLPELTRWRGFLSQVADDRALAVPSEKLLSALELIRPAVVFETMTLTAWNSLLVGADVQARKYLDRARQASRSASLADRALWRLVDVSRQRAAGAARADTVREAALRWRDSSEGRGWYDDFLLATVLVEAGAHAEAEEHLFEAASAHRQAGRHATHFLTAARLQLEVATWRVGAARRTADELVDLALPGPVHVRGLDPALVRLETLTGLPPGTLHPGEAAYASEAPALAQARAERQLVDGRYREAVVGLQALARRQPPLPPEQRWLVLADLVEAQVADGEPAAGKQAHRAAGLPEPAGPGAVAAAARAAALVSPPLEIRPAFARALAVAEAEEGQVGRARALLALARRLGQLTAGPEADRLRDEAALVFAHHGLEGWRRHALALSWAPPAEDVQGRLLNSRLDEQQTRIVRLLMLGQKNKEVADRLYLSLRSLEKALTRIYAELGVASKAQMLALVRADGAVGGTTAVRDDEVLEA</sequence>
<dbReference type="Pfam" id="PF13191">
    <property type="entry name" value="AAA_16"/>
    <property type="match status" value="1"/>
</dbReference>
<evidence type="ECO:0000313" key="2">
    <source>
        <dbReference type="EMBL" id="MBB3326222.1"/>
    </source>
</evidence>
<protein>
    <submittedName>
        <fullName evidence="2">DNA-binding CsgD family transcriptional regulator</fullName>
    </submittedName>
</protein>
<evidence type="ECO:0000313" key="3">
    <source>
        <dbReference type="Proteomes" id="UP000565572"/>
    </source>
</evidence>
<dbReference type="InterPro" id="IPR036388">
    <property type="entry name" value="WH-like_DNA-bd_sf"/>
</dbReference>
<dbReference type="Gene3D" id="1.10.10.10">
    <property type="entry name" value="Winged helix-like DNA-binding domain superfamily/Winged helix DNA-binding domain"/>
    <property type="match status" value="1"/>
</dbReference>
<comment type="caution">
    <text evidence="2">The sequence shown here is derived from an EMBL/GenBank/DDBJ whole genome shotgun (WGS) entry which is preliminary data.</text>
</comment>
<keyword evidence="2" id="KW-0238">DNA-binding</keyword>
<keyword evidence="3" id="KW-1185">Reference proteome</keyword>
<name>A0A7W5JUU7_9ACTN</name>
<feature type="domain" description="HTH luxR-type" evidence="1">
    <location>
        <begin position="831"/>
        <end position="888"/>
    </location>
</feature>
<dbReference type="InterPro" id="IPR016032">
    <property type="entry name" value="Sig_transdc_resp-reg_C-effctor"/>
</dbReference>
<dbReference type="InterPro" id="IPR000792">
    <property type="entry name" value="Tscrpt_reg_LuxR_C"/>
</dbReference>
<dbReference type="EMBL" id="JACHZG010000001">
    <property type="protein sequence ID" value="MBB3326222.1"/>
    <property type="molecule type" value="Genomic_DNA"/>
</dbReference>
<organism evidence="2 3">
    <name type="scientific">Microlunatus antarcticus</name>
    <dbReference type="NCBI Taxonomy" id="53388"/>
    <lineage>
        <taxon>Bacteria</taxon>
        <taxon>Bacillati</taxon>
        <taxon>Actinomycetota</taxon>
        <taxon>Actinomycetes</taxon>
        <taxon>Propionibacteriales</taxon>
        <taxon>Propionibacteriaceae</taxon>
        <taxon>Microlunatus</taxon>
    </lineage>
</organism>
<dbReference type="InterPro" id="IPR027417">
    <property type="entry name" value="P-loop_NTPase"/>
</dbReference>